<dbReference type="Pfam" id="PF18776">
    <property type="entry name" value="Hexapep_loop"/>
    <property type="match status" value="1"/>
</dbReference>
<dbReference type="AlphaFoldDB" id="A0A1T4Y526"/>
<keyword evidence="2" id="KW-1185">Reference proteome</keyword>
<dbReference type="Proteomes" id="UP000190027">
    <property type="component" value="Unassembled WGS sequence"/>
</dbReference>
<accession>A0A1T4Y526</accession>
<organism evidence="1 2">
    <name type="scientific">Paucidesulfovibrio gracilis DSM 16080</name>
    <dbReference type="NCBI Taxonomy" id="1121449"/>
    <lineage>
        <taxon>Bacteria</taxon>
        <taxon>Pseudomonadati</taxon>
        <taxon>Thermodesulfobacteriota</taxon>
        <taxon>Desulfovibrionia</taxon>
        <taxon>Desulfovibrionales</taxon>
        <taxon>Desulfovibrionaceae</taxon>
        <taxon>Paucidesulfovibrio</taxon>
    </lineage>
</organism>
<dbReference type="GO" id="GO:0016740">
    <property type="term" value="F:transferase activity"/>
    <property type="evidence" value="ECO:0007669"/>
    <property type="project" value="UniProtKB-KW"/>
</dbReference>
<dbReference type="Gene3D" id="2.160.10.10">
    <property type="entry name" value="Hexapeptide repeat proteins"/>
    <property type="match status" value="2"/>
</dbReference>
<proteinExistence type="predicted"/>
<dbReference type="InterPro" id="IPR011004">
    <property type="entry name" value="Trimer_LpxA-like_sf"/>
</dbReference>
<reference evidence="1 2" key="1">
    <citation type="submission" date="2017-02" db="EMBL/GenBank/DDBJ databases">
        <authorList>
            <person name="Peterson S.W."/>
        </authorList>
    </citation>
    <scope>NUCLEOTIDE SEQUENCE [LARGE SCALE GENOMIC DNA]</scope>
    <source>
        <strain evidence="1 2">DSM 16080</strain>
    </source>
</reference>
<keyword evidence="1" id="KW-0808">Transferase</keyword>
<name>A0A1T4Y526_9BACT</name>
<evidence type="ECO:0000313" key="2">
    <source>
        <dbReference type="Proteomes" id="UP000190027"/>
    </source>
</evidence>
<dbReference type="InterPro" id="IPR040730">
    <property type="entry name" value="Hexapep_loop"/>
</dbReference>
<sequence length="479" mass="53525">MQLERLIDHIVTRVNINLRNPRADVRPYVSGLVAEDKFSQYYAFYALTPYHPIYFRFVYSSLAGTYFLGKCEVENSVLYKSDIRGDELKKRGTVVKVGDSDVTVYEDEIISIRSSILLKTLVHNNSHDPESLEVFRIRNTVALHFSNIHGTCTEGLLLMPFGTVDLTTIHDCVVGNFSYVQAGDLSHEHIGDGLVWVRAEDAFEFKYQHPQDALKKYVDYTPGQTPRGDFMAFLEERKEDFMPVYASVLPDPQEDIPDTALVSPYAVLKGDCRIGENVLVAQRAYVENSRLGDGGNAQENCYIVNSTYDGMNVTAHGGKVIHCHLGQKVFTGFNSFLRGNESCPVKVGNESIIMPHTIIDAEEPIEIPSNSLVWGLITTAKDLETHCMDLDEFAKLKGQFRLGEMTFEGSGKLFVDGFRKRIEHILEENGAYFDSDDTRGHAQTTQGSSYSLLQPYPQGPLKGLCPTVSIGDSGQGGRF</sequence>
<dbReference type="SUPFAM" id="SSF51161">
    <property type="entry name" value="Trimeric LpxA-like enzymes"/>
    <property type="match status" value="1"/>
</dbReference>
<dbReference type="STRING" id="1121449.SAMN02745704_02718"/>
<gene>
    <name evidence="1" type="ORF">SAMN02745704_02718</name>
</gene>
<evidence type="ECO:0000313" key="1">
    <source>
        <dbReference type="EMBL" id="SKA96431.1"/>
    </source>
</evidence>
<dbReference type="OrthoDB" id="5441734at2"/>
<dbReference type="EMBL" id="FUYC01000026">
    <property type="protein sequence ID" value="SKA96431.1"/>
    <property type="molecule type" value="Genomic_DNA"/>
</dbReference>
<protein>
    <submittedName>
        <fullName evidence="1">Carbonic anhydrase or acetyltransferase, isoleucine patch superfamily</fullName>
    </submittedName>
</protein>
<dbReference type="RefSeq" id="WP_078718261.1">
    <property type="nucleotide sequence ID" value="NZ_FUYC01000026.1"/>
</dbReference>